<evidence type="ECO:0000313" key="3">
    <source>
        <dbReference type="Proteomes" id="UP001430919"/>
    </source>
</evidence>
<comment type="caution">
    <text evidence="2">The sequence shown here is derived from an EMBL/GenBank/DDBJ whole genome shotgun (WGS) entry which is preliminary data.</text>
</comment>
<reference evidence="2" key="1">
    <citation type="submission" date="2021-11" db="EMBL/GenBank/DDBJ databases">
        <title>Description of novel Flavobacterium species.</title>
        <authorList>
            <person name="Saticioglu I.B."/>
            <person name="Ay H."/>
            <person name="Altun S."/>
            <person name="Duman M."/>
        </authorList>
    </citation>
    <scope>NUCLEOTIDE SEQUENCE</scope>
    <source>
        <strain evidence="2">F-65</strain>
    </source>
</reference>
<proteinExistence type="predicted"/>
<dbReference type="EMBL" id="JAJJMO010000001">
    <property type="protein sequence ID" value="MCC9071197.1"/>
    <property type="molecule type" value="Genomic_DNA"/>
</dbReference>
<evidence type="ECO:0000313" key="2">
    <source>
        <dbReference type="EMBL" id="MCC9071197.1"/>
    </source>
</evidence>
<evidence type="ECO:0008006" key="4">
    <source>
        <dbReference type="Google" id="ProtNLM"/>
    </source>
</evidence>
<protein>
    <recommendedName>
        <fullName evidence="4">CUB domain-containing protein</fullName>
    </recommendedName>
</protein>
<accession>A0ABS8MR12</accession>
<evidence type="ECO:0000256" key="1">
    <source>
        <dbReference type="SAM" id="SignalP"/>
    </source>
</evidence>
<dbReference type="Proteomes" id="UP001430919">
    <property type="component" value="Unassembled WGS sequence"/>
</dbReference>
<organism evidence="2 3">
    <name type="scientific">Flavobacterium pisciphilum</name>
    <dbReference type="NCBI Taxonomy" id="2893755"/>
    <lineage>
        <taxon>Bacteria</taxon>
        <taxon>Pseudomonadati</taxon>
        <taxon>Bacteroidota</taxon>
        <taxon>Flavobacteriia</taxon>
        <taxon>Flavobacteriales</taxon>
        <taxon>Flavobacteriaceae</taxon>
        <taxon>Flavobacterium</taxon>
    </lineage>
</organism>
<keyword evidence="1" id="KW-0732">Signal</keyword>
<feature type="chain" id="PRO_5047449427" description="CUB domain-containing protein" evidence="1">
    <location>
        <begin position="24"/>
        <end position="171"/>
    </location>
</feature>
<dbReference type="PROSITE" id="PS51257">
    <property type="entry name" value="PROKAR_LIPOPROTEIN"/>
    <property type="match status" value="1"/>
</dbReference>
<feature type="signal peptide" evidence="1">
    <location>
        <begin position="1"/>
        <end position="23"/>
    </location>
</feature>
<gene>
    <name evidence="2" type="ORF">LNQ49_06270</name>
</gene>
<name>A0ABS8MR12_9FLAO</name>
<dbReference type="RefSeq" id="WP_229987823.1">
    <property type="nucleotide sequence ID" value="NZ_JAJJMO010000001.1"/>
</dbReference>
<sequence length="171" mass="18964">MIKTLKLNFLLMPFLFVYGCASNDDCTKIITIPEAIFTTPIGTSTRPAYNMEVACDFEIEPISENNVELKNFSYEIINFKYTPDTGKNTSRLQYEIKLNNNSDANVVGIPVITMDVDGTVSSGNFTSGSTSPCYGINANSSCILTFDKQESLDFGLFKSIKIVTVKYILTK</sequence>
<keyword evidence="3" id="KW-1185">Reference proteome</keyword>